<keyword evidence="11" id="KW-0282">Flagellum</keyword>
<evidence type="ECO:0000256" key="7">
    <source>
        <dbReference type="PROSITE-ProRule" id="PRU00473"/>
    </source>
</evidence>
<organism evidence="11 12">
    <name type="scientific">Kiloniella antarctica</name>
    <dbReference type="NCBI Taxonomy" id="1550907"/>
    <lineage>
        <taxon>Bacteria</taxon>
        <taxon>Pseudomonadati</taxon>
        <taxon>Pseudomonadota</taxon>
        <taxon>Alphaproteobacteria</taxon>
        <taxon>Rhodospirillales</taxon>
        <taxon>Kiloniellaceae</taxon>
        <taxon>Kiloniella</taxon>
    </lineage>
</organism>
<keyword evidence="3" id="KW-1003">Cell membrane</keyword>
<keyword evidence="4 9" id="KW-0812">Transmembrane</keyword>
<gene>
    <name evidence="11" type="ORF">ACFSKO_20030</name>
</gene>
<reference evidence="12" key="1">
    <citation type="journal article" date="2019" name="Int. J. Syst. Evol. Microbiol.">
        <title>The Global Catalogue of Microorganisms (GCM) 10K type strain sequencing project: providing services to taxonomists for standard genome sequencing and annotation.</title>
        <authorList>
            <consortium name="The Broad Institute Genomics Platform"/>
            <consortium name="The Broad Institute Genome Sequencing Center for Infectious Disease"/>
            <person name="Wu L."/>
            <person name="Ma J."/>
        </authorList>
    </citation>
    <scope>NUCLEOTIDE SEQUENCE [LARGE SCALE GENOMIC DNA]</scope>
    <source>
        <strain evidence="12">CGMCC 4.7192</strain>
    </source>
</reference>
<evidence type="ECO:0000256" key="1">
    <source>
        <dbReference type="ARBA" id="ARBA00004162"/>
    </source>
</evidence>
<keyword evidence="6 7" id="KW-0472">Membrane</keyword>
<comment type="subcellular location">
    <subcellularLocation>
        <location evidence="1">Cell membrane</location>
        <topology evidence="1">Single-pass membrane protein</topology>
    </subcellularLocation>
</comment>
<evidence type="ECO:0000313" key="12">
    <source>
        <dbReference type="Proteomes" id="UP001597294"/>
    </source>
</evidence>
<comment type="caution">
    <text evidence="11">The sequence shown here is derived from an EMBL/GenBank/DDBJ whole genome shotgun (WGS) entry which is preliminary data.</text>
</comment>
<dbReference type="InterPro" id="IPR050330">
    <property type="entry name" value="Bact_OuterMem_StrucFunc"/>
</dbReference>
<keyword evidence="11" id="KW-0969">Cilium</keyword>
<proteinExistence type="inferred from homology"/>
<dbReference type="PANTHER" id="PTHR30329">
    <property type="entry name" value="STATOR ELEMENT OF FLAGELLAR MOTOR COMPLEX"/>
    <property type="match status" value="1"/>
</dbReference>
<dbReference type="CDD" id="cd07185">
    <property type="entry name" value="OmpA_C-like"/>
    <property type="match status" value="1"/>
</dbReference>
<feature type="region of interest" description="Disordered" evidence="8">
    <location>
        <begin position="1"/>
        <end position="28"/>
    </location>
</feature>
<keyword evidence="5 9" id="KW-1133">Transmembrane helix</keyword>
<dbReference type="EMBL" id="JBHUII010000013">
    <property type="protein sequence ID" value="MFD2207911.1"/>
    <property type="molecule type" value="Genomic_DNA"/>
</dbReference>
<evidence type="ECO:0000256" key="2">
    <source>
        <dbReference type="ARBA" id="ARBA00008914"/>
    </source>
</evidence>
<keyword evidence="11" id="KW-0966">Cell projection</keyword>
<comment type="similarity">
    <text evidence="2">Belongs to the MotB family.</text>
</comment>
<evidence type="ECO:0000256" key="8">
    <source>
        <dbReference type="SAM" id="MobiDB-lite"/>
    </source>
</evidence>
<feature type="compositionally biased region" description="Polar residues" evidence="8">
    <location>
        <begin position="8"/>
        <end position="17"/>
    </location>
</feature>
<sequence>MAKKRNKNTNSLGTNETSHNDAKLNNADELYEKNDFDDELDEQKQDVHGDALGNQSYFERLVNRKSKKETIVTVNYGSNWMVTFTDLVALMLTFFVLLYSMSVMEEKKWRNLVTSLSNSLTIEQRILEPKPSKSLTMDPVDFVPGEDLDYLSTLIAEKVKDDPQLSKAILTRLEDRLVISLPGDLLFEPGEIKPRDEAETVLLRLGRVLRFIDNKIEIAGHADPSVQKSEGAFSSNWSLSLARADYVAGLLGKSGYKSTILSRGYGDSRYDKITDRLSETLKNSLARRVDIIVHLYAGENG</sequence>
<evidence type="ECO:0000256" key="3">
    <source>
        <dbReference type="ARBA" id="ARBA00022475"/>
    </source>
</evidence>
<dbReference type="InterPro" id="IPR006665">
    <property type="entry name" value="OmpA-like"/>
</dbReference>
<dbReference type="Pfam" id="PF13677">
    <property type="entry name" value="MotB_plug"/>
    <property type="match status" value="1"/>
</dbReference>
<dbReference type="Gene3D" id="3.30.1330.60">
    <property type="entry name" value="OmpA-like domain"/>
    <property type="match status" value="1"/>
</dbReference>
<feature type="domain" description="OmpA-like" evidence="10">
    <location>
        <begin position="174"/>
        <end position="297"/>
    </location>
</feature>
<evidence type="ECO:0000256" key="4">
    <source>
        <dbReference type="ARBA" id="ARBA00022692"/>
    </source>
</evidence>
<protein>
    <submittedName>
        <fullName evidence="11">Flagellar motor protein MotB</fullName>
    </submittedName>
</protein>
<keyword evidence="12" id="KW-1185">Reference proteome</keyword>
<evidence type="ECO:0000313" key="11">
    <source>
        <dbReference type="EMBL" id="MFD2207911.1"/>
    </source>
</evidence>
<name>A0ABW5BQW9_9PROT</name>
<dbReference type="PANTHER" id="PTHR30329:SF21">
    <property type="entry name" value="LIPOPROTEIN YIAD-RELATED"/>
    <property type="match status" value="1"/>
</dbReference>
<dbReference type="InterPro" id="IPR036737">
    <property type="entry name" value="OmpA-like_sf"/>
</dbReference>
<dbReference type="Proteomes" id="UP001597294">
    <property type="component" value="Unassembled WGS sequence"/>
</dbReference>
<dbReference type="PROSITE" id="PS51123">
    <property type="entry name" value="OMPA_2"/>
    <property type="match status" value="1"/>
</dbReference>
<dbReference type="RefSeq" id="WP_380255019.1">
    <property type="nucleotide sequence ID" value="NZ_JBHUII010000013.1"/>
</dbReference>
<evidence type="ECO:0000256" key="9">
    <source>
        <dbReference type="SAM" id="Phobius"/>
    </source>
</evidence>
<dbReference type="Pfam" id="PF00691">
    <property type="entry name" value="OmpA"/>
    <property type="match status" value="1"/>
</dbReference>
<evidence type="ECO:0000256" key="6">
    <source>
        <dbReference type="ARBA" id="ARBA00023136"/>
    </source>
</evidence>
<evidence type="ECO:0000256" key="5">
    <source>
        <dbReference type="ARBA" id="ARBA00022989"/>
    </source>
</evidence>
<feature type="transmembrane region" description="Helical" evidence="9">
    <location>
        <begin position="80"/>
        <end position="100"/>
    </location>
</feature>
<evidence type="ECO:0000259" key="10">
    <source>
        <dbReference type="PROSITE" id="PS51123"/>
    </source>
</evidence>
<dbReference type="InterPro" id="IPR025713">
    <property type="entry name" value="MotB-like_N_dom"/>
</dbReference>
<dbReference type="SUPFAM" id="SSF103088">
    <property type="entry name" value="OmpA-like"/>
    <property type="match status" value="1"/>
</dbReference>
<accession>A0ABW5BQW9</accession>